<gene>
    <name evidence="2" type="primary">liuC</name>
</gene>
<accession>A0A075GV72</accession>
<protein>
    <submittedName>
        <fullName evidence="2">Enoyl-CoA hydratase/isomerase (LiuC)</fullName>
        <ecNumber evidence="2">4.2.1.18</ecNumber>
    </submittedName>
</protein>
<proteinExistence type="inferred from homology"/>
<dbReference type="GO" id="GO:0016853">
    <property type="term" value="F:isomerase activity"/>
    <property type="evidence" value="ECO:0007669"/>
    <property type="project" value="UniProtKB-KW"/>
</dbReference>
<dbReference type="PANTHER" id="PTHR42964">
    <property type="entry name" value="ENOYL-COA HYDRATASE"/>
    <property type="match status" value="1"/>
</dbReference>
<evidence type="ECO:0000256" key="1">
    <source>
        <dbReference type="ARBA" id="ARBA00005254"/>
    </source>
</evidence>
<dbReference type="EMBL" id="KF900763">
    <property type="protein sequence ID" value="AIF06217.1"/>
    <property type="molecule type" value="Genomic_DNA"/>
</dbReference>
<sequence length="250" mass="26446">MAAAPEVSIESRDDVLRLVLNRPRKGNALTPEMMGALTAAFAGAAEHVGLRAVTLAGAGKQFCTGADLGWMASPPTVEQGEALAELFRTIAECPLPTLALVQGGCYGGAMGLVAACDFVLAAPDAEFGFTEVRVGLAPAVISPWAIQRLGVARTRELFLTGERFDAPRALELGLLSRVSDDLAAAADALLDALRAGGPQAQRAIKELLLERDETPSERDARLARAITALRDSDEAREGVAAFLDKRRPEW</sequence>
<dbReference type="CDD" id="cd06558">
    <property type="entry name" value="crotonase-like"/>
    <property type="match status" value="1"/>
</dbReference>
<keyword evidence="2" id="KW-0413">Isomerase</keyword>
<dbReference type="Pfam" id="PF00378">
    <property type="entry name" value="ECH_1"/>
    <property type="match status" value="1"/>
</dbReference>
<dbReference type="GO" id="GO:0004490">
    <property type="term" value="F:methylglutaconyl-CoA hydratase activity"/>
    <property type="evidence" value="ECO:0007669"/>
    <property type="project" value="UniProtKB-EC"/>
</dbReference>
<dbReference type="EC" id="4.2.1.18" evidence="2"/>
<dbReference type="InterPro" id="IPR001753">
    <property type="entry name" value="Enoyl-CoA_hydra/iso"/>
</dbReference>
<reference evidence="2" key="1">
    <citation type="journal article" date="2014" name="Genome Biol. Evol.">
        <title>Pangenome evidence for extensive interdomain horizontal transfer affecting lineage core and shell genes in uncultured planktonic thaumarchaeota and euryarchaeota.</title>
        <authorList>
            <person name="Deschamps P."/>
            <person name="Zivanovic Y."/>
            <person name="Moreira D."/>
            <person name="Rodriguez-Valera F."/>
            <person name="Lopez-Garcia P."/>
        </authorList>
    </citation>
    <scope>NUCLEOTIDE SEQUENCE</scope>
</reference>
<dbReference type="Gene3D" id="3.90.226.10">
    <property type="entry name" value="2-enoyl-CoA Hydratase, Chain A, domain 1"/>
    <property type="match status" value="1"/>
</dbReference>
<dbReference type="AlphaFoldDB" id="A0A075GV72"/>
<dbReference type="SUPFAM" id="SSF52096">
    <property type="entry name" value="ClpP/crotonase"/>
    <property type="match status" value="1"/>
</dbReference>
<comment type="similarity">
    <text evidence="1">Belongs to the enoyl-CoA hydratase/isomerase family.</text>
</comment>
<keyword evidence="2" id="KW-0456">Lyase</keyword>
<name>A0A075GV72_9EURY</name>
<dbReference type="InterPro" id="IPR029045">
    <property type="entry name" value="ClpP/crotonase-like_dom_sf"/>
</dbReference>
<organism evidence="2">
    <name type="scientific">uncultured marine group II/III euryarchaeote KM3_190_A12</name>
    <dbReference type="NCBI Taxonomy" id="1457961"/>
    <lineage>
        <taxon>Archaea</taxon>
        <taxon>Methanobacteriati</taxon>
        <taxon>Methanobacteriota</taxon>
        <taxon>environmental samples</taxon>
    </lineage>
</organism>
<evidence type="ECO:0000313" key="2">
    <source>
        <dbReference type="EMBL" id="AIF06217.1"/>
    </source>
</evidence>
<dbReference type="PANTHER" id="PTHR42964:SF1">
    <property type="entry name" value="POLYKETIDE BIOSYNTHESIS ENOYL-COA HYDRATASE PKSH-RELATED"/>
    <property type="match status" value="1"/>
</dbReference>
<dbReference type="InterPro" id="IPR051683">
    <property type="entry name" value="Enoyl-CoA_Hydratase/Isomerase"/>
</dbReference>